<evidence type="ECO:0000313" key="1">
    <source>
        <dbReference type="EMBL" id="MBW63668.1"/>
    </source>
</evidence>
<dbReference type="EMBL" id="GGFJ01014527">
    <property type="protein sequence ID" value="MBW63668.1"/>
    <property type="molecule type" value="Transcribed_RNA"/>
</dbReference>
<accession>A0A2M4CFG1</accession>
<proteinExistence type="predicted"/>
<dbReference type="AlphaFoldDB" id="A0A2M4CFG1"/>
<reference evidence="1" key="1">
    <citation type="submission" date="2018-01" db="EMBL/GenBank/DDBJ databases">
        <title>An insight into the sialome of Amazonian anophelines.</title>
        <authorList>
            <person name="Ribeiro J.M."/>
            <person name="Scarpassa V."/>
            <person name="Calvo E."/>
        </authorList>
    </citation>
    <scope>NUCLEOTIDE SEQUENCE</scope>
    <source>
        <tissue evidence="1">Salivary glands</tissue>
    </source>
</reference>
<organism evidence="1">
    <name type="scientific">Anopheles marajoara</name>
    <dbReference type="NCBI Taxonomy" id="58244"/>
    <lineage>
        <taxon>Eukaryota</taxon>
        <taxon>Metazoa</taxon>
        <taxon>Ecdysozoa</taxon>
        <taxon>Arthropoda</taxon>
        <taxon>Hexapoda</taxon>
        <taxon>Insecta</taxon>
        <taxon>Pterygota</taxon>
        <taxon>Neoptera</taxon>
        <taxon>Endopterygota</taxon>
        <taxon>Diptera</taxon>
        <taxon>Nematocera</taxon>
        <taxon>Culicoidea</taxon>
        <taxon>Culicidae</taxon>
        <taxon>Anophelinae</taxon>
        <taxon>Anopheles</taxon>
    </lineage>
</organism>
<name>A0A2M4CFG1_9DIPT</name>
<sequence length="70" mass="7563">MYVIIKSTLRLSACLPAGTYALTGTTSVKPSTCLDSLKPHMGPPAFILGPPRGKVIRKHLNQQIRTLTTT</sequence>
<protein>
    <submittedName>
        <fullName evidence="1">Putative secreted protein</fullName>
    </submittedName>
</protein>